<protein>
    <submittedName>
        <fullName evidence="9">Amino acid permease</fullName>
    </submittedName>
</protein>
<dbReference type="GO" id="GO:0022857">
    <property type="term" value="F:transmembrane transporter activity"/>
    <property type="evidence" value="ECO:0007669"/>
    <property type="project" value="InterPro"/>
</dbReference>
<keyword evidence="4 8" id="KW-0812">Transmembrane</keyword>
<feature type="transmembrane region" description="Helical" evidence="8">
    <location>
        <begin position="452"/>
        <end position="470"/>
    </location>
</feature>
<dbReference type="InterPro" id="IPR002293">
    <property type="entry name" value="AA/rel_permease1"/>
</dbReference>
<keyword evidence="6 8" id="KW-0472">Membrane</keyword>
<feature type="transmembrane region" description="Helical" evidence="8">
    <location>
        <begin position="245"/>
        <end position="262"/>
    </location>
</feature>
<feature type="transmembrane region" description="Helical" evidence="8">
    <location>
        <begin position="84"/>
        <end position="108"/>
    </location>
</feature>
<keyword evidence="3" id="KW-1003">Cell membrane</keyword>
<feature type="transmembrane region" description="Helical" evidence="8">
    <location>
        <begin position="146"/>
        <end position="163"/>
    </location>
</feature>
<feature type="transmembrane region" description="Helical" evidence="8">
    <location>
        <begin position="331"/>
        <end position="354"/>
    </location>
</feature>
<evidence type="ECO:0000256" key="4">
    <source>
        <dbReference type="ARBA" id="ARBA00022692"/>
    </source>
</evidence>
<reference evidence="9 10" key="1">
    <citation type="submission" date="2020-04" db="EMBL/GenBank/DDBJ databases">
        <title>MicrobeNet Type strains.</title>
        <authorList>
            <person name="Nicholson A.C."/>
        </authorList>
    </citation>
    <scope>NUCLEOTIDE SEQUENCE [LARGE SCALE GENOMIC DNA]</scope>
    <source>
        <strain evidence="9 10">ATCC BAA-788</strain>
    </source>
</reference>
<dbReference type="Gene3D" id="1.20.1740.10">
    <property type="entry name" value="Amino acid/polyamine transporter I"/>
    <property type="match status" value="1"/>
</dbReference>
<gene>
    <name evidence="9" type="ORF">HGA03_02200</name>
</gene>
<dbReference type="Pfam" id="PF13520">
    <property type="entry name" value="AA_permease_2"/>
    <property type="match status" value="1"/>
</dbReference>
<keyword evidence="2" id="KW-0813">Transport</keyword>
<feature type="transmembrane region" description="Helical" evidence="8">
    <location>
        <begin position="59"/>
        <end position="77"/>
    </location>
</feature>
<accession>A0A7X6QXW0</accession>
<keyword evidence="5 8" id="KW-1133">Transmembrane helix</keyword>
<keyword evidence="10" id="KW-1185">Reference proteome</keyword>
<dbReference type="InterPro" id="IPR050367">
    <property type="entry name" value="APC_superfamily"/>
</dbReference>
<evidence type="ECO:0000256" key="5">
    <source>
        <dbReference type="ARBA" id="ARBA00022989"/>
    </source>
</evidence>
<evidence type="ECO:0000256" key="1">
    <source>
        <dbReference type="ARBA" id="ARBA00004651"/>
    </source>
</evidence>
<feature type="transmembrane region" description="Helical" evidence="8">
    <location>
        <begin position="120"/>
        <end position="139"/>
    </location>
</feature>
<dbReference type="PANTHER" id="PTHR42770:SF15">
    <property type="entry name" value="GLUTAMATE_GAMMA-AMINOBUTYRATE ANTIPORTER-RELATED"/>
    <property type="match status" value="1"/>
</dbReference>
<dbReference type="Proteomes" id="UP000581206">
    <property type="component" value="Unassembled WGS sequence"/>
</dbReference>
<feature type="region of interest" description="Disordered" evidence="7">
    <location>
        <begin position="516"/>
        <end position="560"/>
    </location>
</feature>
<sequence>MDSQDIPGTTAPTGPARADGTAAPTPEHVKPHPFGTPDKRTPPDHTGPAIGAPATGPTAFMSVIQLAMLTVVVVASLRSLPAMSLYGLGSITLFIIPAILFLVPTALVAAELATGWKGGVYTWVREAFGGRLGFVAIWLQWIQNVVWYPTQIAFIAASLSFVINDQGIASNGVYTAVVILVLYWGSTLITLAGGNLFAKVGSWSGIVGTLFPAALLIVLGIAWLATGQRSETELAVSAVVPPWTGIASIVLVVSNVLAFAGMEVNAVHANDLRNPGRGFPKSIAIATGLILAVFILPTIAIAVAVPRASLGLTNGINLAFQHFFDHWGLGWATPVISLLIALGAFASVVTWIAGPSRGLLAAARTGLLPPALQRRNKAGVQVGILMAQGAIVTLLALLFVLIPNGNTAFVALVDMAAALYLLMYMLMFAAAIRLRRTQPQVVRTYRTPALKFVAGVGFVACAAAFILAFVRPDGFTGLSEGLYPVVVLLVVVVLGGPPLLFYAMRKPTWDQRTADERGTAENVLVNPPATAAGPQPGAGPATPDGDGPLEGGQRPPGHRA</sequence>
<feature type="transmembrane region" description="Helical" evidence="8">
    <location>
        <begin position="382"/>
        <end position="402"/>
    </location>
</feature>
<feature type="transmembrane region" description="Helical" evidence="8">
    <location>
        <begin position="482"/>
        <end position="503"/>
    </location>
</feature>
<feature type="region of interest" description="Disordered" evidence="7">
    <location>
        <begin position="1"/>
        <end position="51"/>
    </location>
</feature>
<organism evidence="9 10">
    <name type="scientific">Cellulomonas denverensis</name>
    <dbReference type="NCBI Taxonomy" id="264297"/>
    <lineage>
        <taxon>Bacteria</taxon>
        <taxon>Bacillati</taxon>
        <taxon>Actinomycetota</taxon>
        <taxon>Actinomycetes</taxon>
        <taxon>Micrococcales</taxon>
        <taxon>Cellulomonadaceae</taxon>
        <taxon>Cellulomonas</taxon>
    </lineage>
</organism>
<dbReference type="AlphaFoldDB" id="A0A7X6QXW0"/>
<feature type="compositionally biased region" description="Polar residues" evidence="7">
    <location>
        <begin position="1"/>
        <end position="12"/>
    </location>
</feature>
<comment type="subcellular location">
    <subcellularLocation>
        <location evidence="1">Cell membrane</location>
        <topology evidence="1">Multi-pass membrane protein</topology>
    </subcellularLocation>
</comment>
<name>A0A7X6QXW0_9CELL</name>
<evidence type="ECO:0000256" key="7">
    <source>
        <dbReference type="SAM" id="MobiDB-lite"/>
    </source>
</evidence>
<evidence type="ECO:0000256" key="3">
    <source>
        <dbReference type="ARBA" id="ARBA00022475"/>
    </source>
</evidence>
<evidence type="ECO:0000313" key="10">
    <source>
        <dbReference type="Proteomes" id="UP000581206"/>
    </source>
</evidence>
<feature type="transmembrane region" description="Helical" evidence="8">
    <location>
        <begin position="175"/>
        <end position="198"/>
    </location>
</feature>
<evidence type="ECO:0000256" key="8">
    <source>
        <dbReference type="SAM" id="Phobius"/>
    </source>
</evidence>
<dbReference type="PANTHER" id="PTHR42770">
    <property type="entry name" value="AMINO ACID TRANSPORTER-RELATED"/>
    <property type="match status" value="1"/>
</dbReference>
<evidence type="ECO:0000256" key="6">
    <source>
        <dbReference type="ARBA" id="ARBA00023136"/>
    </source>
</evidence>
<dbReference type="RefSeq" id="WP_168628555.1">
    <property type="nucleotide sequence ID" value="NZ_BONL01000029.1"/>
</dbReference>
<feature type="transmembrane region" description="Helical" evidence="8">
    <location>
        <begin position="205"/>
        <end position="225"/>
    </location>
</feature>
<dbReference type="EMBL" id="JAAXOX010000001">
    <property type="protein sequence ID" value="NKY21473.1"/>
    <property type="molecule type" value="Genomic_DNA"/>
</dbReference>
<proteinExistence type="predicted"/>
<feature type="compositionally biased region" description="Low complexity" evidence="7">
    <location>
        <begin position="527"/>
        <end position="546"/>
    </location>
</feature>
<feature type="transmembrane region" description="Helical" evidence="8">
    <location>
        <begin position="408"/>
        <end position="432"/>
    </location>
</feature>
<comment type="caution">
    <text evidence="9">The sequence shown here is derived from an EMBL/GenBank/DDBJ whole genome shotgun (WGS) entry which is preliminary data.</text>
</comment>
<feature type="transmembrane region" description="Helical" evidence="8">
    <location>
        <begin position="283"/>
        <end position="305"/>
    </location>
</feature>
<evidence type="ECO:0000313" key="9">
    <source>
        <dbReference type="EMBL" id="NKY21473.1"/>
    </source>
</evidence>
<dbReference type="GO" id="GO:0005886">
    <property type="term" value="C:plasma membrane"/>
    <property type="evidence" value="ECO:0007669"/>
    <property type="project" value="UniProtKB-SubCell"/>
</dbReference>
<evidence type="ECO:0000256" key="2">
    <source>
        <dbReference type="ARBA" id="ARBA00022448"/>
    </source>
</evidence>